<evidence type="ECO:0000256" key="1">
    <source>
        <dbReference type="SAM" id="Coils"/>
    </source>
</evidence>
<feature type="non-terminal residue" evidence="2">
    <location>
        <position position="115"/>
    </location>
</feature>
<proteinExistence type="predicted"/>
<keyword evidence="1" id="KW-0175">Coiled coil</keyword>
<feature type="coiled-coil region" evidence="1">
    <location>
        <begin position="80"/>
        <end position="107"/>
    </location>
</feature>
<evidence type="ECO:0000313" key="2">
    <source>
        <dbReference type="EMBL" id="KPP64423.1"/>
    </source>
</evidence>
<protein>
    <submittedName>
        <fullName evidence="2">Uncharacterized protein</fullName>
    </submittedName>
</protein>
<dbReference type="Proteomes" id="UP000034805">
    <property type="component" value="Unassembled WGS sequence"/>
</dbReference>
<sequence>MKKAILIIFFFLLAFGIWYWWPSLSKLPANFSGTTLPGPAFPQLLTTISRRVMELLSSQAESSDATVQQPKIEDVLQSLEKKLLDRLAEEKERADMYRRKLETLEEKCAGVATVE</sequence>
<organism evidence="2 3">
    <name type="scientific">Scleropages formosus</name>
    <name type="common">Asian bonytongue</name>
    <name type="synonym">Osteoglossum formosum</name>
    <dbReference type="NCBI Taxonomy" id="113540"/>
    <lineage>
        <taxon>Eukaryota</taxon>
        <taxon>Metazoa</taxon>
        <taxon>Chordata</taxon>
        <taxon>Craniata</taxon>
        <taxon>Vertebrata</taxon>
        <taxon>Euteleostomi</taxon>
        <taxon>Actinopterygii</taxon>
        <taxon>Neopterygii</taxon>
        <taxon>Teleostei</taxon>
        <taxon>Osteoglossocephala</taxon>
        <taxon>Osteoglossomorpha</taxon>
        <taxon>Osteoglossiformes</taxon>
        <taxon>Osteoglossidae</taxon>
        <taxon>Scleropages</taxon>
    </lineage>
</organism>
<comment type="caution">
    <text evidence="2">The sequence shown here is derived from an EMBL/GenBank/DDBJ whole genome shotgun (WGS) entry which is preliminary data.</text>
</comment>
<reference evidence="2 3" key="1">
    <citation type="submission" date="2015-08" db="EMBL/GenBank/DDBJ databases">
        <title>The genome of the Asian arowana (Scleropages formosus).</title>
        <authorList>
            <person name="Tan M.H."/>
            <person name="Gan H.M."/>
            <person name="Croft L.J."/>
            <person name="Austin C.M."/>
        </authorList>
    </citation>
    <scope>NUCLEOTIDE SEQUENCE [LARGE SCALE GENOMIC DNA]</scope>
    <source>
        <strain evidence="2">Aro1</strain>
    </source>
</reference>
<evidence type="ECO:0000313" key="3">
    <source>
        <dbReference type="Proteomes" id="UP000034805"/>
    </source>
</evidence>
<dbReference type="EMBL" id="JARO02007052">
    <property type="protein sequence ID" value="KPP64423.1"/>
    <property type="molecule type" value="Genomic_DNA"/>
</dbReference>
<accession>A0A0P7YDM9</accession>
<gene>
    <name evidence="2" type="ORF">Z043_117236</name>
</gene>
<dbReference type="AlphaFoldDB" id="A0A0P7YDM9"/>
<name>A0A0P7YDM9_SCLFO</name>